<dbReference type="Gene3D" id="1.10.150.50">
    <property type="entry name" value="Transcription Factor, Ets-1"/>
    <property type="match status" value="1"/>
</dbReference>
<evidence type="ECO:0000259" key="1">
    <source>
        <dbReference type="PROSITE" id="PS50105"/>
    </source>
</evidence>
<proteinExistence type="predicted"/>
<evidence type="ECO:0000313" key="2">
    <source>
        <dbReference type="EMBL" id="KAF7991523.1"/>
    </source>
</evidence>
<feature type="domain" description="SAM" evidence="1">
    <location>
        <begin position="48"/>
        <end position="112"/>
    </location>
</feature>
<protein>
    <recommendedName>
        <fullName evidence="1">SAM domain-containing protein</fullName>
    </recommendedName>
</protein>
<dbReference type="Proteomes" id="UP000639338">
    <property type="component" value="Unassembled WGS sequence"/>
</dbReference>
<dbReference type="InterPro" id="IPR013761">
    <property type="entry name" value="SAM/pointed_sf"/>
</dbReference>
<dbReference type="PROSITE" id="PS50105">
    <property type="entry name" value="SAM_DOMAIN"/>
    <property type="match status" value="1"/>
</dbReference>
<dbReference type="InterPro" id="IPR001660">
    <property type="entry name" value="SAM"/>
</dbReference>
<comment type="caution">
    <text evidence="2">The sequence shown here is derived from an EMBL/GenBank/DDBJ whole genome shotgun (WGS) entry which is preliminary data.</text>
</comment>
<dbReference type="Pfam" id="PF00536">
    <property type="entry name" value="SAM_1"/>
    <property type="match status" value="1"/>
</dbReference>
<dbReference type="SUPFAM" id="SSF47769">
    <property type="entry name" value="SAM/Pointed domain"/>
    <property type="match status" value="1"/>
</dbReference>
<evidence type="ECO:0000313" key="3">
    <source>
        <dbReference type="Proteomes" id="UP000639338"/>
    </source>
</evidence>
<dbReference type="AlphaFoldDB" id="A0A834XS27"/>
<reference evidence="2 3" key="1">
    <citation type="submission" date="2020-08" db="EMBL/GenBank/DDBJ databases">
        <title>Aphidius gifuensis genome sequencing and assembly.</title>
        <authorList>
            <person name="Du Z."/>
        </authorList>
    </citation>
    <scope>NUCLEOTIDE SEQUENCE [LARGE SCALE GENOMIC DNA]</scope>
    <source>
        <strain evidence="2">YNYX2018</strain>
        <tissue evidence="2">Adults</tissue>
    </source>
</reference>
<dbReference type="EMBL" id="JACMRX010000004">
    <property type="protein sequence ID" value="KAF7991523.1"/>
    <property type="molecule type" value="Genomic_DNA"/>
</dbReference>
<dbReference type="SMART" id="SM00454">
    <property type="entry name" value="SAM"/>
    <property type="match status" value="1"/>
</dbReference>
<sequence length="189" mass="22255">MLDELIWTETESENDDDEDDDGACSPSKLTKLAGDVVNNIPLPRCWQWNMDQVVNWIDHTVKLPQYKECFKMNFINGRRLLLLEDHLLSRIGICNLSHTRIVMNEIRKLSGFEKIDWNKNISYPQRHPMTMYVQYRVPTGPIRDTITRVEYFKKIGILNNFKSCLDESKSNKLPCTRFGLVKRKNVYQN</sequence>
<keyword evidence="3" id="KW-1185">Reference proteome</keyword>
<accession>A0A834XS27</accession>
<name>A0A834XS27_APHGI</name>
<gene>
    <name evidence="2" type="ORF">HCN44_008894</name>
</gene>
<dbReference type="PANTHER" id="PTHR46829">
    <property type="entry name" value="STERILE ALPHA MOTIF DOMAIN-CONTAINING PROTEIN 15"/>
    <property type="match status" value="1"/>
</dbReference>
<dbReference type="PANTHER" id="PTHR46829:SF1">
    <property type="entry name" value="STERILE ALPHA MOTIF DOMAIN-CONTAINING PROTEIN 15"/>
    <property type="match status" value="1"/>
</dbReference>
<organism evidence="2 3">
    <name type="scientific">Aphidius gifuensis</name>
    <name type="common">Parasitoid wasp</name>
    <dbReference type="NCBI Taxonomy" id="684658"/>
    <lineage>
        <taxon>Eukaryota</taxon>
        <taxon>Metazoa</taxon>
        <taxon>Ecdysozoa</taxon>
        <taxon>Arthropoda</taxon>
        <taxon>Hexapoda</taxon>
        <taxon>Insecta</taxon>
        <taxon>Pterygota</taxon>
        <taxon>Neoptera</taxon>
        <taxon>Endopterygota</taxon>
        <taxon>Hymenoptera</taxon>
        <taxon>Apocrita</taxon>
        <taxon>Ichneumonoidea</taxon>
        <taxon>Braconidae</taxon>
        <taxon>Aphidiinae</taxon>
        <taxon>Aphidius</taxon>
    </lineage>
</organism>